<protein>
    <recommendedName>
        <fullName evidence="4">TIGR02452 family protein</fullName>
    </recommendedName>
</protein>
<evidence type="ECO:0008006" key="4">
    <source>
        <dbReference type="Google" id="ProtNLM"/>
    </source>
</evidence>
<dbReference type="SUPFAM" id="SSF52949">
    <property type="entry name" value="Macro domain-like"/>
    <property type="match status" value="1"/>
</dbReference>
<dbReference type="PANTHER" id="PTHR35596:SF1">
    <property type="entry name" value="MICROBIAL-TYPE PARG CATALYTIC DOMAIN-CONTAINING PROTEIN"/>
    <property type="match status" value="1"/>
</dbReference>
<dbReference type="Proteomes" id="UP001212841">
    <property type="component" value="Unassembled WGS sequence"/>
</dbReference>
<comment type="caution">
    <text evidence="2">The sequence shown here is derived from an EMBL/GenBank/DDBJ whole genome shotgun (WGS) entry which is preliminary data.</text>
</comment>
<evidence type="ECO:0000256" key="1">
    <source>
        <dbReference type="SAM" id="MobiDB-lite"/>
    </source>
</evidence>
<accession>A0AAD5SJN6</accession>
<dbReference type="InterPro" id="IPR012664">
    <property type="entry name" value="CHP02452"/>
</dbReference>
<reference evidence="2" key="1">
    <citation type="submission" date="2020-05" db="EMBL/GenBank/DDBJ databases">
        <title>Phylogenomic resolution of chytrid fungi.</title>
        <authorList>
            <person name="Stajich J.E."/>
            <person name="Amses K."/>
            <person name="Simmons R."/>
            <person name="Seto K."/>
            <person name="Myers J."/>
            <person name="Bonds A."/>
            <person name="Quandt C.A."/>
            <person name="Barry K."/>
            <person name="Liu P."/>
            <person name="Grigoriev I."/>
            <person name="Longcore J.E."/>
            <person name="James T.Y."/>
        </authorList>
    </citation>
    <scope>NUCLEOTIDE SEQUENCE</scope>
    <source>
        <strain evidence="2">JEL0318</strain>
    </source>
</reference>
<proteinExistence type="predicted"/>
<dbReference type="EMBL" id="JADGJD010000043">
    <property type="protein sequence ID" value="KAJ3056172.1"/>
    <property type="molecule type" value="Genomic_DNA"/>
</dbReference>
<gene>
    <name evidence="2" type="ORF">HK097_007896</name>
</gene>
<organism evidence="2 3">
    <name type="scientific">Rhizophlyctis rosea</name>
    <dbReference type="NCBI Taxonomy" id="64517"/>
    <lineage>
        <taxon>Eukaryota</taxon>
        <taxon>Fungi</taxon>
        <taxon>Fungi incertae sedis</taxon>
        <taxon>Chytridiomycota</taxon>
        <taxon>Chytridiomycota incertae sedis</taxon>
        <taxon>Chytridiomycetes</taxon>
        <taxon>Rhizophlyctidales</taxon>
        <taxon>Rhizophlyctidaceae</taxon>
        <taxon>Rhizophlyctis</taxon>
    </lineage>
</organism>
<evidence type="ECO:0000313" key="2">
    <source>
        <dbReference type="EMBL" id="KAJ3056172.1"/>
    </source>
</evidence>
<sequence length="121" mass="13293">KIRAILHIGLSNSHDAIVLSAFGCGAFKNPPTTIAKLFKEVLEEHPANMQNYKVVVFAIFDDERTRKEHNPRGNLVPFQEVFAGGPVLRPGQKEEEAPAGEESTSAKASRIVADTFARHRG</sequence>
<dbReference type="PANTHER" id="PTHR35596">
    <property type="entry name" value="DUF2263 DOMAIN-CONTAINING PROTEIN"/>
    <property type="match status" value="1"/>
</dbReference>
<keyword evidence="3" id="KW-1185">Reference proteome</keyword>
<dbReference type="Gene3D" id="3.40.220.10">
    <property type="entry name" value="Leucine Aminopeptidase, subunit E, domain 1"/>
    <property type="match status" value="1"/>
</dbReference>
<evidence type="ECO:0000313" key="3">
    <source>
        <dbReference type="Proteomes" id="UP001212841"/>
    </source>
</evidence>
<feature type="region of interest" description="Disordered" evidence="1">
    <location>
        <begin position="87"/>
        <end position="121"/>
    </location>
</feature>
<dbReference type="AlphaFoldDB" id="A0AAD5SJN6"/>
<dbReference type="InterPro" id="IPR043472">
    <property type="entry name" value="Macro_dom-like"/>
</dbReference>
<name>A0AAD5SJN6_9FUNG</name>
<feature type="non-terminal residue" evidence="2">
    <location>
        <position position="1"/>
    </location>
</feature>
<dbReference type="NCBIfam" id="TIGR02452">
    <property type="entry name" value="TIGR02452 family protein"/>
    <property type="match status" value="1"/>
</dbReference>